<dbReference type="KEGG" id="slom:PXH66_06285"/>
<keyword evidence="3" id="KW-1185">Reference proteome</keyword>
<dbReference type="InterPro" id="IPR002686">
    <property type="entry name" value="Transposase_17"/>
</dbReference>
<gene>
    <name evidence="2" type="ORF">PXH66_06285</name>
</gene>
<dbReference type="EMBL" id="CP119075">
    <property type="protein sequence ID" value="WED66454.1"/>
    <property type="molecule type" value="Genomic_DNA"/>
</dbReference>
<dbReference type="PANTHER" id="PTHR34322:SF2">
    <property type="entry name" value="TRANSPOSASE IS200-LIKE DOMAIN-CONTAINING PROTEIN"/>
    <property type="match status" value="1"/>
</dbReference>
<evidence type="ECO:0000313" key="2">
    <source>
        <dbReference type="EMBL" id="WED66454.1"/>
    </source>
</evidence>
<feature type="domain" description="Transposase IS200-like" evidence="1">
    <location>
        <begin position="9"/>
        <end position="123"/>
    </location>
</feature>
<sequence>MPRTARLEYAGACYHVINRGNYRRDIFESDGAREAFERTLLEACERYHWRLHAYVIMRNHFHLALETPEANLSSGMKWLQGTWVARFNRLRGLVGRPFQGRFKSLHVQPGHALAEVCHYIHLNPVRAGVVGADEVASFRWSSLYQFTCNSGLGSLIGNTVLTEAGQLPDSPAGWRRYLRYLVFRAAEDPGDRDEQYRHLSRGWCIGSEAFRSELSERLSAGTDTSGKRRFGGLESKARQIERERGWEKCLLVGAKAAGLDLTQLPARKSDPAKVLVAAAMKMVTDASNGWLANRLAMGEPASVSQFVRRFTLQRGDESAEFQAILSRVKQCPL</sequence>
<name>A0AAF0CR05_9BACT</name>
<dbReference type="GO" id="GO:0004803">
    <property type="term" value="F:transposase activity"/>
    <property type="evidence" value="ECO:0007669"/>
    <property type="project" value="InterPro"/>
</dbReference>
<dbReference type="AlphaFoldDB" id="A0AAF0CR05"/>
<proteinExistence type="predicted"/>
<reference evidence="2" key="1">
    <citation type="submission" date="2023-03" db="EMBL/GenBank/DDBJ databases">
        <title>Lomoglobus Profundus gen. nov., sp. nov., a novel member of the phylum Verrucomicrobia, isolated from deep-marine sediment of South China Sea.</title>
        <authorList>
            <person name="Ahmad T."/>
            <person name="Ishaq S.E."/>
            <person name="Wang F."/>
        </authorList>
    </citation>
    <scope>NUCLEOTIDE SEQUENCE</scope>
    <source>
        <strain evidence="2">LMO-M01</strain>
    </source>
</reference>
<evidence type="ECO:0000313" key="3">
    <source>
        <dbReference type="Proteomes" id="UP001218638"/>
    </source>
</evidence>
<dbReference type="SUPFAM" id="SSF143422">
    <property type="entry name" value="Transposase IS200-like"/>
    <property type="match status" value="1"/>
</dbReference>
<dbReference type="PANTHER" id="PTHR34322">
    <property type="entry name" value="TRANSPOSASE, Y1_TNP DOMAIN-CONTAINING"/>
    <property type="match status" value="1"/>
</dbReference>
<dbReference type="Proteomes" id="UP001218638">
    <property type="component" value="Chromosome"/>
</dbReference>
<organism evidence="2 3">
    <name type="scientific">Synoicihabitans lomoniglobus</name>
    <dbReference type="NCBI Taxonomy" id="2909285"/>
    <lineage>
        <taxon>Bacteria</taxon>
        <taxon>Pseudomonadati</taxon>
        <taxon>Verrucomicrobiota</taxon>
        <taxon>Opitutia</taxon>
        <taxon>Opitutales</taxon>
        <taxon>Opitutaceae</taxon>
        <taxon>Synoicihabitans</taxon>
    </lineage>
</organism>
<accession>A0AAF0CR05</accession>
<evidence type="ECO:0000259" key="1">
    <source>
        <dbReference type="SMART" id="SM01321"/>
    </source>
</evidence>
<dbReference type="RefSeq" id="WP_330929100.1">
    <property type="nucleotide sequence ID" value="NZ_CP119075.1"/>
</dbReference>
<dbReference type="GO" id="GO:0006313">
    <property type="term" value="P:DNA transposition"/>
    <property type="evidence" value="ECO:0007669"/>
    <property type="project" value="InterPro"/>
</dbReference>
<dbReference type="Gene3D" id="3.30.70.1290">
    <property type="entry name" value="Transposase IS200-like"/>
    <property type="match status" value="1"/>
</dbReference>
<protein>
    <submittedName>
        <fullName evidence="2">Transposase</fullName>
    </submittedName>
</protein>
<dbReference type="InterPro" id="IPR036515">
    <property type="entry name" value="Transposase_17_sf"/>
</dbReference>
<dbReference type="GO" id="GO:0003677">
    <property type="term" value="F:DNA binding"/>
    <property type="evidence" value="ECO:0007669"/>
    <property type="project" value="InterPro"/>
</dbReference>
<dbReference type="Pfam" id="PF01797">
    <property type="entry name" value="Y1_Tnp"/>
    <property type="match status" value="1"/>
</dbReference>
<dbReference type="SMART" id="SM01321">
    <property type="entry name" value="Y1_Tnp"/>
    <property type="match status" value="1"/>
</dbReference>